<name>A0A7M1CRG4_9CAUD</name>
<reference evidence="2 3" key="1">
    <citation type="submission" date="2020-08" db="EMBL/GenBank/DDBJ databases">
        <authorList>
            <person name="Divens A.M."/>
            <person name="Curtis N."/>
            <person name="Zack K."/>
            <person name="Pedlow M.R."/>
            <person name="Garlena R.A."/>
            <person name="Russell D.A."/>
            <person name="Pope W.H."/>
            <person name="Jacobs-Sera D."/>
            <person name="Hatfull G.F."/>
        </authorList>
    </citation>
    <scope>NUCLEOTIDE SEQUENCE [LARGE SCALE GENOMIC DNA]</scope>
</reference>
<dbReference type="Pfam" id="PF24013">
    <property type="entry name" value="DUF7327"/>
    <property type="match status" value="1"/>
</dbReference>
<gene>
    <name evidence="2" type="primary">21</name>
    <name evidence="2" type="ORF">PBI_SHIFA_21</name>
</gene>
<feature type="region of interest" description="Disordered" evidence="1">
    <location>
        <begin position="73"/>
        <end position="120"/>
    </location>
</feature>
<dbReference type="Proteomes" id="UP000594130">
    <property type="component" value="Segment"/>
</dbReference>
<dbReference type="InterPro" id="IPR055751">
    <property type="entry name" value="DUF7327"/>
</dbReference>
<feature type="compositionally biased region" description="Gly residues" evidence="1">
    <location>
        <begin position="92"/>
        <end position="120"/>
    </location>
</feature>
<accession>A0A7M1CRG4</accession>
<sequence length="120" mass="11563">MGTQIAPHTHTERHTHMKSALVAVLAAPALTITGLFFVAPASASPGWQNDVLCSSNIAYRNAHKALCTDISIGSHGGGGGYQEPEAEPDSDGGAGGGSTGGGSTGGGGSEGSGGGGGDSE</sequence>
<organism evidence="2 3">
    <name type="scientific">Mycobacterium phage Shifa</name>
    <dbReference type="NCBI Taxonomy" id="2776849"/>
    <lineage>
        <taxon>Viruses</taxon>
        <taxon>Duplodnaviria</taxon>
        <taxon>Heunggongvirae</taxon>
        <taxon>Uroviricota</taxon>
        <taxon>Caudoviricetes</taxon>
        <taxon>Ceeclamvirinae</taxon>
        <taxon>Bixzunavirus</taxon>
        <taxon>Bixzunavirus hyro</taxon>
    </lineage>
</organism>
<proteinExistence type="predicted"/>
<dbReference type="EMBL" id="MT889395">
    <property type="protein sequence ID" value="QOP66897.1"/>
    <property type="molecule type" value="Genomic_DNA"/>
</dbReference>
<evidence type="ECO:0000313" key="3">
    <source>
        <dbReference type="Proteomes" id="UP000594130"/>
    </source>
</evidence>
<evidence type="ECO:0000313" key="2">
    <source>
        <dbReference type="EMBL" id="QOP66897.1"/>
    </source>
</evidence>
<evidence type="ECO:0000256" key="1">
    <source>
        <dbReference type="SAM" id="MobiDB-lite"/>
    </source>
</evidence>
<protein>
    <submittedName>
        <fullName evidence="2">Uncharacterized protein</fullName>
    </submittedName>
</protein>